<name>A0A7J6VI47_THATH</name>
<dbReference type="AlphaFoldDB" id="A0A7J6VI47"/>
<organism evidence="2 3">
    <name type="scientific">Thalictrum thalictroides</name>
    <name type="common">Rue-anemone</name>
    <name type="synonym">Anemone thalictroides</name>
    <dbReference type="NCBI Taxonomy" id="46969"/>
    <lineage>
        <taxon>Eukaryota</taxon>
        <taxon>Viridiplantae</taxon>
        <taxon>Streptophyta</taxon>
        <taxon>Embryophyta</taxon>
        <taxon>Tracheophyta</taxon>
        <taxon>Spermatophyta</taxon>
        <taxon>Magnoliopsida</taxon>
        <taxon>Ranunculales</taxon>
        <taxon>Ranunculaceae</taxon>
        <taxon>Thalictroideae</taxon>
        <taxon>Thalictrum</taxon>
    </lineage>
</organism>
<evidence type="ECO:0008006" key="4">
    <source>
        <dbReference type="Google" id="ProtNLM"/>
    </source>
</evidence>
<keyword evidence="1" id="KW-0472">Membrane</keyword>
<proteinExistence type="predicted"/>
<reference evidence="2 3" key="1">
    <citation type="submission" date="2020-06" db="EMBL/GenBank/DDBJ databases">
        <title>Transcriptomic and genomic resources for Thalictrum thalictroides and T. hernandezii: Facilitating candidate gene discovery in an emerging model plant lineage.</title>
        <authorList>
            <person name="Arias T."/>
            <person name="Riano-Pachon D.M."/>
            <person name="Di Stilio V.S."/>
        </authorList>
    </citation>
    <scope>NUCLEOTIDE SEQUENCE [LARGE SCALE GENOMIC DNA]</scope>
    <source>
        <strain evidence="3">cv. WT478/WT964</strain>
        <tissue evidence="2">Leaves</tissue>
    </source>
</reference>
<comment type="caution">
    <text evidence="2">The sequence shown here is derived from an EMBL/GenBank/DDBJ whole genome shotgun (WGS) entry which is preliminary data.</text>
</comment>
<protein>
    <recommendedName>
        <fullName evidence="4">F-box associated domain-containing protein</fullName>
    </recommendedName>
</protein>
<evidence type="ECO:0000313" key="2">
    <source>
        <dbReference type="EMBL" id="KAF5183972.1"/>
    </source>
</evidence>
<keyword evidence="3" id="KW-1185">Reference proteome</keyword>
<dbReference type="Proteomes" id="UP000554482">
    <property type="component" value="Unassembled WGS sequence"/>
</dbReference>
<evidence type="ECO:0000313" key="3">
    <source>
        <dbReference type="Proteomes" id="UP000554482"/>
    </source>
</evidence>
<feature type="transmembrane region" description="Helical" evidence="1">
    <location>
        <begin position="136"/>
        <end position="156"/>
    </location>
</feature>
<evidence type="ECO:0000256" key="1">
    <source>
        <dbReference type="SAM" id="Phobius"/>
    </source>
</evidence>
<keyword evidence="1" id="KW-0812">Transmembrane</keyword>
<dbReference type="EMBL" id="JABWDY010032716">
    <property type="protein sequence ID" value="KAF5183972.1"/>
    <property type="molecule type" value="Genomic_DNA"/>
</dbReference>
<sequence length="195" mass="22726">MFCSETFEWKVMNITCDSRFDLELRNPNSVVMEEEGVVHWFASTEALQRAVVVFDQRKKCLQLVALPEEVRGCDGFSGSDGRIFCAGFNRNKLELDLWELKKRDDLRNEWSLLFRVDKMPTEMYPQGFRILCVHPLNPLVLFITFGITFGIGYKIIMYDVENSKMEFVCDVTSTHFFLAYVWPNWPPFFPSSSSS</sequence>
<keyword evidence="1" id="KW-1133">Transmembrane helix</keyword>
<accession>A0A7J6VI47</accession>
<gene>
    <name evidence="2" type="ORF">FRX31_026440</name>
</gene>